<reference evidence="16" key="1">
    <citation type="submission" date="2025-08" db="UniProtKB">
        <authorList>
            <consortium name="RefSeq"/>
        </authorList>
    </citation>
    <scope>IDENTIFICATION</scope>
    <source>
        <tissue evidence="16">Sperm</tissue>
    </source>
</reference>
<dbReference type="InterPro" id="IPR036961">
    <property type="entry name" value="Kinesin_motor_dom_sf"/>
</dbReference>
<proteinExistence type="inferred from homology"/>
<keyword evidence="4 12" id="KW-0493">Microtubule</keyword>
<dbReference type="GO" id="GO:0005634">
    <property type="term" value="C:nucleus"/>
    <property type="evidence" value="ECO:0007669"/>
    <property type="project" value="UniProtKB-SubCell"/>
</dbReference>
<keyword evidence="8 11" id="KW-0505">Motor protein</keyword>
<dbReference type="SUPFAM" id="SSF52540">
    <property type="entry name" value="P-loop containing nucleoside triphosphate hydrolases"/>
    <property type="match status" value="1"/>
</dbReference>
<dbReference type="PROSITE" id="PS50067">
    <property type="entry name" value="KINESIN_MOTOR_2"/>
    <property type="match status" value="1"/>
</dbReference>
<evidence type="ECO:0000256" key="1">
    <source>
        <dbReference type="ARBA" id="ARBA00004123"/>
    </source>
</evidence>
<evidence type="ECO:0000256" key="10">
    <source>
        <dbReference type="ARBA" id="ARBA00023242"/>
    </source>
</evidence>
<dbReference type="GO" id="GO:0000278">
    <property type="term" value="P:mitotic cell cycle"/>
    <property type="evidence" value="ECO:0007669"/>
    <property type="project" value="UniProtKB-ARBA"/>
</dbReference>
<evidence type="ECO:0000256" key="7">
    <source>
        <dbReference type="ARBA" id="ARBA00023054"/>
    </source>
</evidence>
<evidence type="ECO:0000313" key="16">
    <source>
        <dbReference type="RefSeq" id="XP_032833899.1"/>
    </source>
</evidence>
<evidence type="ECO:0000256" key="13">
    <source>
        <dbReference type="SAM" id="MobiDB-lite"/>
    </source>
</evidence>
<evidence type="ECO:0000256" key="6">
    <source>
        <dbReference type="ARBA" id="ARBA00022840"/>
    </source>
</evidence>
<gene>
    <name evidence="16" type="primary">LOC116956416</name>
</gene>
<dbReference type="GO" id="GO:0005874">
    <property type="term" value="C:microtubule"/>
    <property type="evidence" value="ECO:0007669"/>
    <property type="project" value="UniProtKB-KW"/>
</dbReference>
<keyword evidence="10" id="KW-0539">Nucleus</keyword>
<keyword evidence="9" id="KW-0206">Cytoskeleton</keyword>
<evidence type="ECO:0000256" key="8">
    <source>
        <dbReference type="ARBA" id="ARBA00023175"/>
    </source>
</evidence>
<accession>A0AAJ7XGI4</accession>
<evidence type="ECO:0000313" key="15">
    <source>
        <dbReference type="Proteomes" id="UP001318040"/>
    </source>
</evidence>
<organism evidence="15 16">
    <name type="scientific">Petromyzon marinus</name>
    <name type="common">Sea lamprey</name>
    <dbReference type="NCBI Taxonomy" id="7757"/>
    <lineage>
        <taxon>Eukaryota</taxon>
        <taxon>Metazoa</taxon>
        <taxon>Chordata</taxon>
        <taxon>Craniata</taxon>
        <taxon>Vertebrata</taxon>
        <taxon>Cyclostomata</taxon>
        <taxon>Hyperoartia</taxon>
        <taxon>Petromyzontiformes</taxon>
        <taxon>Petromyzontidae</taxon>
        <taxon>Petromyzon</taxon>
    </lineage>
</organism>
<dbReference type="Pfam" id="PF00225">
    <property type="entry name" value="Kinesin"/>
    <property type="match status" value="1"/>
</dbReference>
<evidence type="ECO:0000259" key="14">
    <source>
        <dbReference type="PROSITE" id="PS50067"/>
    </source>
</evidence>
<evidence type="ECO:0000256" key="5">
    <source>
        <dbReference type="ARBA" id="ARBA00022741"/>
    </source>
</evidence>
<feature type="region of interest" description="Disordered" evidence="13">
    <location>
        <begin position="623"/>
        <end position="648"/>
    </location>
</feature>
<dbReference type="GO" id="GO:0008017">
    <property type="term" value="F:microtubule binding"/>
    <property type="evidence" value="ECO:0007669"/>
    <property type="project" value="InterPro"/>
</dbReference>
<keyword evidence="7" id="KW-0175">Coiled coil</keyword>
<evidence type="ECO:0000256" key="2">
    <source>
        <dbReference type="ARBA" id="ARBA00004245"/>
    </source>
</evidence>
<dbReference type="RefSeq" id="XP_032833899.1">
    <property type="nucleotide sequence ID" value="XM_032978008.1"/>
</dbReference>
<name>A0AAJ7XGI4_PETMA</name>
<comment type="subcellular location">
    <subcellularLocation>
        <location evidence="2">Cytoplasm</location>
        <location evidence="2">Cytoskeleton</location>
    </subcellularLocation>
    <subcellularLocation>
        <location evidence="1">Nucleus</location>
    </subcellularLocation>
</comment>
<dbReference type="Proteomes" id="UP001318040">
    <property type="component" value="Chromosome 65"/>
</dbReference>
<feature type="compositionally biased region" description="Gly residues" evidence="13">
    <location>
        <begin position="634"/>
        <end position="645"/>
    </location>
</feature>
<comment type="similarity">
    <text evidence="11 12">Belongs to the TRAFAC class myosin-kinesin ATPase superfamily. Kinesin family.</text>
</comment>
<evidence type="ECO:0000256" key="12">
    <source>
        <dbReference type="RuleBase" id="RU000394"/>
    </source>
</evidence>
<dbReference type="GO" id="GO:0007018">
    <property type="term" value="P:microtubule-based movement"/>
    <property type="evidence" value="ECO:0007669"/>
    <property type="project" value="InterPro"/>
</dbReference>
<keyword evidence="5 11" id="KW-0547">Nucleotide-binding</keyword>
<dbReference type="PANTHER" id="PTHR47968:SF65">
    <property type="entry name" value="KINESIN MOTOR DOMAIN-CONTAINING PROTEIN"/>
    <property type="match status" value="1"/>
</dbReference>
<dbReference type="GO" id="GO:0005819">
    <property type="term" value="C:spindle"/>
    <property type="evidence" value="ECO:0007669"/>
    <property type="project" value="UniProtKB-ARBA"/>
</dbReference>
<feature type="domain" description="Kinesin motor" evidence="14">
    <location>
        <begin position="11"/>
        <end position="356"/>
    </location>
</feature>
<dbReference type="InterPro" id="IPR019821">
    <property type="entry name" value="Kinesin_motor_CS"/>
</dbReference>
<evidence type="ECO:0000256" key="3">
    <source>
        <dbReference type="ARBA" id="ARBA00022490"/>
    </source>
</evidence>
<dbReference type="InterPro" id="IPR001752">
    <property type="entry name" value="Kinesin_motor_dom"/>
</dbReference>
<keyword evidence="6 11" id="KW-0067">ATP-binding</keyword>
<dbReference type="KEGG" id="pmrn:116956416"/>
<keyword evidence="3" id="KW-0963">Cytoplasm</keyword>
<dbReference type="PROSITE" id="PS00411">
    <property type="entry name" value="KINESIN_MOTOR_1"/>
    <property type="match status" value="1"/>
</dbReference>
<dbReference type="InterPro" id="IPR027417">
    <property type="entry name" value="P-loop_NTPase"/>
</dbReference>
<evidence type="ECO:0000256" key="4">
    <source>
        <dbReference type="ARBA" id="ARBA00022701"/>
    </source>
</evidence>
<dbReference type="AlphaFoldDB" id="A0AAJ7XGI4"/>
<sequence length="721" mass="78685">MGDGPGEGSSHMRVIVRVRPPNAREMDTNHRLVVQVVDEQMLVLDPKEQAEPSFLQGRQLRQRNMLARKPKDLRFVFDRVFDDTATQQEVFEGSTRSLVEGTLNGFNCTVFAYGATGSGKTHTMLGAPGNPGVMFHTMVSLYRHINDVRDEKRCDVAISYLEVYNEQIRDLLIPSGPLAVHEDPQKGVTVKNLTLHQPQTAEELLQMLERGNLNRTQHPTDANATSSRSHALLQIYVKQQERLAGISQSVRVAKMCLIDLAGSERATVTANRGARFREGANINRSLLALGNCINALADPKNKNQHIPYRNSKLTRLLKDSLGGNCQTIMIAAVSPSSLSLEDTYNTLKYANRAREIKSVLKSNVVSFDCHISRYAKICTELRKEVADLKVKLQAYETGPAPPRTSAVVHGAAPTAERLDRLRSLLGGVLEERRSVRQELLHVDSQLKEMALRSHQRERDQARVCLLCDDHRTVDKATGRLERCTAASRARREHMEERRRAVETRLKDNTERLRVQAAAAVQPSDEPDGALSQLLALGVSGMQHEQEAGGLRECLQHAGRLARLHDTDRQHTERLVTALLRVARKQYDSLASAGLAGAEENADLEEVVRLVRRERAVVWADTAADGDASRDGEGGDAGDAGGGGGDAPCDGSVRSAVEFTLPGLVTLFGAGEAAAAAPAGRDAPPAGEPGARERGLGGVGVVVSRRPDPPPLSTGFLVATVV</sequence>
<dbReference type="GO" id="GO:0005524">
    <property type="term" value="F:ATP binding"/>
    <property type="evidence" value="ECO:0007669"/>
    <property type="project" value="UniProtKB-UniRule"/>
</dbReference>
<dbReference type="CDD" id="cd01370">
    <property type="entry name" value="KISc_KIP3_like"/>
    <property type="match status" value="1"/>
</dbReference>
<dbReference type="PRINTS" id="PR00380">
    <property type="entry name" value="KINESINHEAVY"/>
</dbReference>
<dbReference type="GO" id="GO:0003777">
    <property type="term" value="F:microtubule motor activity"/>
    <property type="evidence" value="ECO:0007669"/>
    <property type="project" value="InterPro"/>
</dbReference>
<dbReference type="FunFam" id="3.40.850.10:FF:000027">
    <property type="entry name" value="Kinesin-like protein"/>
    <property type="match status" value="1"/>
</dbReference>
<dbReference type="InterPro" id="IPR027640">
    <property type="entry name" value="Kinesin-like_fam"/>
</dbReference>
<evidence type="ECO:0000256" key="9">
    <source>
        <dbReference type="ARBA" id="ARBA00023212"/>
    </source>
</evidence>
<protein>
    <recommendedName>
        <fullName evidence="12">Kinesin-like protein</fullName>
    </recommendedName>
</protein>
<feature type="binding site" evidence="11">
    <location>
        <begin position="114"/>
        <end position="121"/>
    </location>
    <ligand>
        <name>ATP</name>
        <dbReference type="ChEBI" id="CHEBI:30616"/>
    </ligand>
</feature>
<keyword evidence="15" id="KW-1185">Reference proteome</keyword>
<dbReference type="SMART" id="SM00129">
    <property type="entry name" value="KISc"/>
    <property type="match status" value="1"/>
</dbReference>
<dbReference type="PANTHER" id="PTHR47968">
    <property type="entry name" value="CENTROMERE PROTEIN E"/>
    <property type="match status" value="1"/>
</dbReference>
<evidence type="ECO:0000256" key="11">
    <source>
        <dbReference type="PROSITE-ProRule" id="PRU00283"/>
    </source>
</evidence>
<dbReference type="Gene3D" id="3.40.850.10">
    <property type="entry name" value="Kinesin motor domain"/>
    <property type="match status" value="1"/>
</dbReference>